<organism evidence="3 4">
    <name type="scientific">Trichonephila inaurata madagascariensis</name>
    <dbReference type="NCBI Taxonomy" id="2747483"/>
    <lineage>
        <taxon>Eukaryota</taxon>
        <taxon>Metazoa</taxon>
        <taxon>Ecdysozoa</taxon>
        <taxon>Arthropoda</taxon>
        <taxon>Chelicerata</taxon>
        <taxon>Arachnida</taxon>
        <taxon>Araneae</taxon>
        <taxon>Araneomorphae</taxon>
        <taxon>Entelegynae</taxon>
        <taxon>Araneoidea</taxon>
        <taxon>Nephilidae</taxon>
        <taxon>Trichonephila</taxon>
        <taxon>Trichonephila inaurata</taxon>
    </lineage>
</organism>
<dbReference type="Pfam" id="PF16087">
    <property type="entry name" value="DUF4817"/>
    <property type="match status" value="1"/>
</dbReference>
<evidence type="ECO:0000313" key="4">
    <source>
        <dbReference type="Proteomes" id="UP000886998"/>
    </source>
</evidence>
<dbReference type="InterPro" id="IPR032135">
    <property type="entry name" value="DUF4817"/>
</dbReference>
<accession>A0A8X6WZJ8</accession>
<protein>
    <recommendedName>
        <fullName evidence="2">DUF4817 domain-containing protein</fullName>
    </recommendedName>
</protein>
<dbReference type="Proteomes" id="UP000886998">
    <property type="component" value="Unassembled WGS sequence"/>
</dbReference>
<proteinExistence type="predicted"/>
<reference evidence="3" key="1">
    <citation type="submission" date="2020-08" db="EMBL/GenBank/DDBJ databases">
        <title>Multicomponent nature underlies the extraordinary mechanical properties of spider dragline silk.</title>
        <authorList>
            <person name="Kono N."/>
            <person name="Nakamura H."/>
            <person name="Mori M."/>
            <person name="Yoshida Y."/>
            <person name="Ohtoshi R."/>
            <person name="Malay A.D."/>
            <person name="Moran D.A.P."/>
            <person name="Tomita M."/>
            <person name="Numata K."/>
            <person name="Arakawa K."/>
        </authorList>
    </citation>
    <scope>NUCLEOTIDE SEQUENCE</scope>
</reference>
<name>A0A8X6WZJ8_9ARAC</name>
<evidence type="ECO:0000313" key="3">
    <source>
        <dbReference type="EMBL" id="GFY43101.1"/>
    </source>
</evidence>
<feature type="region of interest" description="Disordered" evidence="1">
    <location>
        <begin position="72"/>
        <end position="95"/>
    </location>
</feature>
<dbReference type="AlphaFoldDB" id="A0A8X6WZJ8"/>
<keyword evidence="4" id="KW-1185">Reference proteome</keyword>
<feature type="compositionally biased region" description="Basic and acidic residues" evidence="1">
    <location>
        <begin position="72"/>
        <end position="83"/>
    </location>
</feature>
<feature type="domain" description="DUF4817" evidence="2">
    <location>
        <begin position="23"/>
        <end position="74"/>
    </location>
</feature>
<gene>
    <name evidence="3" type="ORF">TNIN_479641</name>
</gene>
<sequence>MTQHLTDRNLQAVFSKMPNLITKQRIFIVKIFDQNGSSAKAIRRRFDLVYGTQKYGESLTISDLIRKFEEHGTVHDRQERNVEPPKTATPEENVF</sequence>
<evidence type="ECO:0000259" key="2">
    <source>
        <dbReference type="Pfam" id="PF16087"/>
    </source>
</evidence>
<dbReference type="EMBL" id="BMAV01003486">
    <property type="protein sequence ID" value="GFY43101.1"/>
    <property type="molecule type" value="Genomic_DNA"/>
</dbReference>
<evidence type="ECO:0000256" key="1">
    <source>
        <dbReference type="SAM" id="MobiDB-lite"/>
    </source>
</evidence>
<comment type="caution">
    <text evidence="3">The sequence shown here is derived from an EMBL/GenBank/DDBJ whole genome shotgun (WGS) entry which is preliminary data.</text>
</comment>